<keyword evidence="3" id="KW-1185">Reference proteome</keyword>
<feature type="region of interest" description="Disordered" evidence="1">
    <location>
        <begin position="1"/>
        <end position="35"/>
    </location>
</feature>
<evidence type="ECO:0000313" key="2">
    <source>
        <dbReference type="EMBL" id="CAK9327906.1"/>
    </source>
</evidence>
<dbReference type="Proteomes" id="UP001642487">
    <property type="component" value="Chromosome 8"/>
</dbReference>
<accession>A0ABP0Z9B0</accession>
<dbReference type="EMBL" id="OZ021742">
    <property type="protein sequence ID" value="CAK9327906.1"/>
    <property type="molecule type" value="Genomic_DNA"/>
</dbReference>
<sequence length="116" mass="12933">MRAFCHGYHTPRDDTRGTGELLPFNESRRSPPDSRGTIELQLCTLNAEQPNSHWAAAGQVERRSSRVLFAWDLVDQTTRREGIKGGQTDKLALVAGAAALRGRKHQKGERHDTLEA</sequence>
<gene>
    <name evidence="2" type="ORF">CITCOLO1_LOCUS20302</name>
</gene>
<name>A0ABP0Z9B0_9ROSI</name>
<protein>
    <submittedName>
        <fullName evidence="2">Uncharacterized protein</fullName>
    </submittedName>
</protein>
<evidence type="ECO:0000313" key="3">
    <source>
        <dbReference type="Proteomes" id="UP001642487"/>
    </source>
</evidence>
<organism evidence="2 3">
    <name type="scientific">Citrullus colocynthis</name>
    <name type="common">colocynth</name>
    <dbReference type="NCBI Taxonomy" id="252529"/>
    <lineage>
        <taxon>Eukaryota</taxon>
        <taxon>Viridiplantae</taxon>
        <taxon>Streptophyta</taxon>
        <taxon>Embryophyta</taxon>
        <taxon>Tracheophyta</taxon>
        <taxon>Spermatophyta</taxon>
        <taxon>Magnoliopsida</taxon>
        <taxon>eudicotyledons</taxon>
        <taxon>Gunneridae</taxon>
        <taxon>Pentapetalae</taxon>
        <taxon>rosids</taxon>
        <taxon>fabids</taxon>
        <taxon>Cucurbitales</taxon>
        <taxon>Cucurbitaceae</taxon>
        <taxon>Benincaseae</taxon>
        <taxon>Citrullus</taxon>
    </lineage>
</organism>
<proteinExistence type="predicted"/>
<reference evidence="2 3" key="1">
    <citation type="submission" date="2024-03" db="EMBL/GenBank/DDBJ databases">
        <authorList>
            <person name="Gkanogiannis A."/>
            <person name="Becerra Lopez-Lavalle L."/>
        </authorList>
    </citation>
    <scope>NUCLEOTIDE SEQUENCE [LARGE SCALE GENOMIC DNA]</scope>
</reference>
<evidence type="ECO:0000256" key="1">
    <source>
        <dbReference type="SAM" id="MobiDB-lite"/>
    </source>
</evidence>